<reference evidence="1 2" key="1">
    <citation type="journal article" date="2024" name="Plant Biotechnol. J.">
        <title>Dendrobium thyrsiflorum genome and its molecular insights into genes involved in important horticultural traits.</title>
        <authorList>
            <person name="Chen B."/>
            <person name="Wang J.Y."/>
            <person name="Zheng P.J."/>
            <person name="Li K.L."/>
            <person name="Liang Y.M."/>
            <person name="Chen X.F."/>
            <person name="Zhang C."/>
            <person name="Zhao X."/>
            <person name="He X."/>
            <person name="Zhang G.Q."/>
            <person name="Liu Z.J."/>
            <person name="Xu Q."/>
        </authorList>
    </citation>
    <scope>NUCLEOTIDE SEQUENCE [LARGE SCALE GENOMIC DNA]</scope>
    <source>
        <strain evidence="1">GZMU011</strain>
    </source>
</reference>
<evidence type="ECO:0000313" key="1">
    <source>
        <dbReference type="EMBL" id="KAL0912601.1"/>
    </source>
</evidence>
<sequence length="63" mass="7206">MYASGRLKRCLQLLGEASWCGVQSSLYTKGQNLTDRRCQFSKKIEFDLWMLGKLCCGILSQEI</sequence>
<accession>A0ABD0UJ15</accession>
<name>A0ABD0UJ15_DENTH</name>
<proteinExistence type="predicted"/>
<comment type="caution">
    <text evidence="1">The sequence shown here is derived from an EMBL/GenBank/DDBJ whole genome shotgun (WGS) entry which is preliminary data.</text>
</comment>
<dbReference type="EMBL" id="JANQDX010000014">
    <property type="protein sequence ID" value="KAL0912601.1"/>
    <property type="molecule type" value="Genomic_DNA"/>
</dbReference>
<dbReference type="Proteomes" id="UP001552299">
    <property type="component" value="Unassembled WGS sequence"/>
</dbReference>
<dbReference type="AlphaFoldDB" id="A0ABD0UJ15"/>
<gene>
    <name evidence="1" type="ORF">M5K25_018584</name>
</gene>
<keyword evidence="2" id="KW-1185">Reference proteome</keyword>
<organism evidence="1 2">
    <name type="scientific">Dendrobium thyrsiflorum</name>
    <name type="common">Pinecone-like raceme dendrobium</name>
    <name type="synonym">Orchid</name>
    <dbReference type="NCBI Taxonomy" id="117978"/>
    <lineage>
        <taxon>Eukaryota</taxon>
        <taxon>Viridiplantae</taxon>
        <taxon>Streptophyta</taxon>
        <taxon>Embryophyta</taxon>
        <taxon>Tracheophyta</taxon>
        <taxon>Spermatophyta</taxon>
        <taxon>Magnoliopsida</taxon>
        <taxon>Liliopsida</taxon>
        <taxon>Asparagales</taxon>
        <taxon>Orchidaceae</taxon>
        <taxon>Epidendroideae</taxon>
        <taxon>Malaxideae</taxon>
        <taxon>Dendrobiinae</taxon>
        <taxon>Dendrobium</taxon>
    </lineage>
</organism>
<protein>
    <submittedName>
        <fullName evidence="1">Uncharacterized protein</fullName>
    </submittedName>
</protein>
<evidence type="ECO:0000313" key="2">
    <source>
        <dbReference type="Proteomes" id="UP001552299"/>
    </source>
</evidence>